<proteinExistence type="predicted"/>
<evidence type="ECO:0000313" key="1">
    <source>
        <dbReference type="EMBL" id="TNV79816.1"/>
    </source>
</evidence>
<comment type="caution">
    <text evidence="1">The sequence shown here is derived from an EMBL/GenBank/DDBJ whole genome shotgun (WGS) entry which is preliminary data.</text>
</comment>
<evidence type="ECO:0000313" key="2">
    <source>
        <dbReference type="Proteomes" id="UP000785679"/>
    </source>
</evidence>
<organism evidence="1 2">
    <name type="scientific">Halteria grandinella</name>
    <dbReference type="NCBI Taxonomy" id="5974"/>
    <lineage>
        <taxon>Eukaryota</taxon>
        <taxon>Sar</taxon>
        <taxon>Alveolata</taxon>
        <taxon>Ciliophora</taxon>
        <taxon>Intramacronucleata</taxon>
        <taxon>Spirotrichea</taxon>
        <taxon>Stichotrichia</taxon>
        <taxon>Sporadotrichida</taxon>
        <taxon>Halteriidae</taxon>
        <taxon>Halteria</taxon>
    </lineage>
</organism>
<dbReference type="EMBL" id="RRYP01008380">
    <property type="protein sequence ID" value="TNV79816.1"/>
    <property type="molecule type" value="Genomic_DNA"/>
</dbReference>
<keyword evidence="2" id="KW-1185">Reference proteome</keyword>
<protein>
    <submittedName>
        <fullName evidence="1">Uncharacterized protein</fullName>
    </submittedName>
</protein>
<sequence length="82" mass="9717">MYQKKSPLVLPILTNNKLHRLKQRLKTRCSKKKRKNPISLLDQISNRKKFLSIRIISMKLIIHLSFSKSSRPSHSQRVQVRP</sequence>
<accession>A0A8J8NQR1</accession>
<gene>
    <name evidence="1" type="ORF">FGO68_gene9139</name>
</gene>
<dbReference type="Proteomes" id="UP000785679">
    <property type="component" value="Unassembled WGS sequence"/>
</dbReference>
<reference evidence="1" key="1">
    <citation type="submission" date="2019-06" db="EMBL/GenBank/DDBJ databases">
        <authorList>
            <person name="Zheng W."/>
        </authorList>
    </citation>
    <scope>NUCLEOTIDE SEQUENCE</scope>
    <source>
        <strain evidence="1">QDHG01</strain>
    </source>
</reference>
<dbReference type="AlphaFoldDB" id="A0A8J8NQR1"/>
<name>A0A8J8NQR1_HALGN</name>